<evidence type="ECO:0000313" key="2">
    <source>
        <dbReference type="EMBL" id="CAA9352051.1"/>
    </source>
</evidence>
<proteinExistence type="predicted"/>
<feature type="region of interest" description="Disordered" evidence="1">
    <location>
        <begin position="124"/>
        <end position="150"/>
    </location>
</feature>
<feature type="non-terminal residue" evidence="2">
    <location>
        <position position="150"/>
    </location>
</feature>
<dbReference type="AlphaFoldDB" id="A0A6J4M7H9"/>
<feature type="compositionally biased region" description="Basic residues" evidence="1">
    <location>
        <begin position="125"/>
        <end position="150"/>
    </location>
</feature>
<feature type="compositionally biased region" description="Basic residues" evidence="1">
    <location>
        <begin position="72"/>
        <end position="88"/>
    </location>
</feature>
<dbReference type="EMBL" id="CADCUJ010000064">
    <property type="protein sequence ID" value="CAA9352051.1"/>
    <property type="molecule type" value="Genomic_DNA"/>
</dbReference>
<feature type="compositionally biased region" description="Low complexity" evidence="1">
    <location>
        <begin position="37"/>
        <end position="56"/>
    </location>
</feature>
<reference evidence="2" key="1">
    <citation type="submission" date="2020-02" db="EMBL/GenBank/DDBJ databases">
        <authorList>
            <person name="Meier V. D."/>
        </authorList>
    </citation>
    <scope>NUCLEOTIDE SEQUENCE</scope>
    <source>
        <strain evidence="2">AVDCRST_MAG72</strain>
    </source>
</reference>
<evidence type="ECO:0000256" key="1">
    <source>
        <dbReference type="SAM" id="MobiDB-lite"/>
    </source>
</evidence>
<name>A0A6J4M7H9_9ACTN</name>
<organism evidence="2">
    <name type="scientific">uncultured Nocardioidaceae bacterium</name>
    <dbReference type="NCBI Taxonomy" id="253824"/>
    <lineage>
        <taxon>Bacteria</taxon>
        <taxon>Bacillati</taxon>
        <taxon>Actinomycetota</taxon>
        <taxon>Actinomycetes</taxon>
        <taxon>Propionibacteriales</taxon>
        <taxon>Nocardioidaceae</taxon>
        <taxon>environmental samples</taxon>
    </lineage>
</organism>
<protein>
    <submittedName>
        <fullName evidence="2">Uncharacterized protein</fullName>
    </submittedName>
</protein>
<gene>
    <name evidence="2" type="ORF">AVDCRST_MAG72-1493</name>
</gene>
<feature type="non-terminal residue" evidence="2">
    <location>
        <position position="1"/>
    </location>
</feature>
<feature type="region of interest" description="Disordered" evidence="1">
    <location>
        <begin position="1"/>
        <end position="99"/>
    </location>
</feature>
<sequence length="150" mass="16575">GHQRGTGSVRARPGRGCSWHRRDDGVGTARDGRVGTGSKPGARPSRSSPRARQGPGLCLQRGPTQHRGPLGARRHHGRCSRGSRRCRPPRPSGHSGALRAALDWRRRPLQRSRDCRGALALDTRRTRHRHAAQGCVRRGHRGGLRRPRDL</sequence>
<accession>A0A6J4M7H9</accession>
<feature type="compositionally biased region" description="Basic and acidic residues" evidence="1">
    <location>
        <begin position="20"/>
        <end position="33"/>
    </location>
</feature>